<evidence type="ECO:0000313" key="2">
    <source>
        <dbReference type="Proteomes" id="UP000030437"/>
    </source>
</evidence>
<dbReference type="OrthoDB" id="2939473at2"/>
<reference evidence="1 2" key="1">
    <citation type="submission" date="2014-02" db="EMBL/GenBank/DDBJ databases">
        <title>Draft genome sequence of Lysinibacillus odysseyi NBRC 100172.</title>
        <authorList>
            <person name="Zhang F."/>
            <person name="Wang G."/>
            <person name="Zhang L."/>
        </authorList>
    </citation>
    <scope>NUCLEOTIDE SEQUENCE [LARGE SCALE GENOMIC DNA]</scope>
    <source>
        <strain evidence="1 2">NBRC 100172</strain>
    </source>
</reference>
<dbReference type="Proteomes" id="UP000030437">
    <property type="component" value="Unassembled WGS sequence"/>
</dbReference>
<dbReference type="AlphaFoldDB" id="A0A0A3IGT4"/>
<keyword evidence="2" id="KW-1185">Reference proteome</keyword>
<dbReference type="EMBL" id="JPVP01000060">
    <property type="protein sequence ID" value="KGR82033.1"/>
    <property type="molecule type" value="Genomic_DNA"/>
</dbReference>
<accession>A0A0A3IGT4</accession>
<organism evidence="1 2">
    <name type="scientific">Lysinibacillus odysseyi 34hs-1 = NBRC 100172</name>
    <dbReference type="NCBI Taxonomy" id="1220589"/>
    <lineage>
        <taxon>Bacteria</taxon>
        <taxon>Bacillati</taxon>
        <taxon>Bacillota</taxon>
        <taxon>Bacilli</taxon>
        <taxon>Bacillales</taxon>
        <taxon>Bacillaceae</taxon>
        <taxon>Lysinibacillus</taxon>
    </lineage>
</organism>
<evidence type="ECO:0000313" key="1">
    <source>
        <dbReference type="EMBL" id="KGR82033.1"/>
    </source>
</evidence>
<gene>
    <name evidence="1" type="ORF">CD32_22330</name>
</gene>
<proteinExistence type="predicted"/>
<protein>
    <submittedName>
        <fullName evidence="1">Uncharacterized protein</fullName>
    </submittedName>
</protein>
<comment type="caution">
    <text evidence="1">The sequence shown here is derived from an EMBL/GenBank/DDBJ whole genome shotgun (WGS) entry which is preliminary data.</text>
</comment>
<name>A0A0A3IGT4_9BACI</name>
<sequence>MLSEIVQTLITLWGGKDTYPTEEKINRNIKQLRDEEWFQKLFSQHKDLFLENKEIRYVIGAVNLDKVLRSEKDKRKFQEVLSTLINKKQK</sequence>
<dbReference type="RefSeq" id="WP_036159184.1">
    <property type="nucleotide sequence ID" value="NZ_AVCX01000001.1"/>
</dbReference>